<dbReference type="GO" id="GO:0008094">
    <property type="term" value="F:ATP-dependent activity, acting on DNA"/>
    <property type="evidence" value="ECO:0007669"/>
    <property type="project" value="TreeGrafter"/>
</dbReference>
<accession>A0A9Q3IML6</accession>
<dbReference type="PANTHER" id="PTHR45626">
    <property type="entry name" value="TRANSCRIPTION TERMINATION FACTOR 2-RELATED"/>
    <property type="match status" value="1"/>
</dbReference>
<gene>
    <name evidence="5" type="ORF">O181_084675</name>
</gene>
<keyword evidence="3" id="KW-0067">ATP-binding</keyword>
<dbReference type="Proteomes" id="UP000765509">
    <property type="component" value="Unassembled WGS sequence"/>
</dbReference>
<dbReference type="InterPro" id="IPR050628">
    <property type="entry name" value="SNF2_RAD54_helicase_TF"/>
</dbReference>
<dbReference type="EMBL" id="AVOT02049829">
    <property type="protein sequence ID" value="MBW0544960.1"/>
    <property type="molecule type" value="Genomic_DNA"/>
</dbReference>
<feature type="domain" description="Helicase C-terminal" evidence="4">
    <location>
        <begin position="97"/>
        <end position="170"/>
    </location>
</feature>
<name>A0A9Q3IML6_9BASI</name>
<dbReference type="GO" id="GO:0006281">
    <property type="term" value="P:DNA repair"/>
    <property type="evidence" value="ECO:0007669"/>
    <property type="project" value="TreeGrafter"/>
</dbReference>
<organism evidence="5 6">
    <name type="scientific">Austropuccinia psidii MF-1</name>
    <dbReference type="NCBI Taxonomy" id="1389203"/>
    <lineage>
        <taxon>Eukaryota</taxon>
        <taxon>Fungi</taxon>
        <taxon>Dikarya</taxon>
        <taxon>Basidiomycota</taxon>
        <taxon>Pucciniomycotina</taxon>
        <taxon>Pucciniomycetes</taxon>
        <taxon>Pucciniales</taxon>
        <taxon>Sphaerophragmiaceae</taxon>
        <taxon>Austropuccinia</taxon>
    </lineage>
</organism>
<keyword evidence="6" id="KW-1185">Reference proteome</keyword>
<dbReference type="Pfam" id="PF00271">
    <property type="entry name" value="Helicase_C"/>
    <property type="match status" value="1"/>
</dbReference>
<evidence type="ECO:0000259" key="4">
    <source>
        <dbReference type="Pfam" id="PF00271"/>
    </source>
</evidence>
<evidence type="ECO:0000256" key="2">
    <source>
        <dbReference type="ARBA" id="ARBA00022801"/>
    </source>
</evidence>
<dbReference type="InterPro" id="IPR001650">
    <property type="entry name" value="Helicase_C-like"/>
</dbReference>
<proteinExistence type="predicted"/>
<dbReference type="SUPFAM" id="SSF52540">
    <property type="entry name" value="P-loop containing nucleoside triphosphate hydrolases"/>
    <property type="match status" value="1"/>
</dbReference>
<dbReference type="AlphaFoldDB" id="A0A9Q3IML6"/>
<dbReference type="PANTHER" id="PTHR45626:SF22">
    <property type="entry name" value="DNA REPAIR PROTEIN RAD5"/>
    <property type="match status" value="1"/>
</dbReference>
<evidence type="ECO:0000313" key="5">
    <source>
        <dbReference type="EMBL" id="MBW0544960.1"/>
    </source>
</evidence>
<evidence type="ECO:0000256" key="3">
    <source>
        <dbReference type="ARBA" id="ARBA00022840"/>
    </source>
</evidence>
<keyword evidence="1" id="KW-0547">Nucleotide-binding</keyword>
<reference evidence="5" key="1">
    <citation type="submission" date="2021-03" db="EMBL/GenBank/DDBJ databases">
        <title>Draft genome sequence of rust myrtle Austropuccinia psidii MF-1, a brazilian biotype.</title>
        <authorList>
            <person name="Quecine M.C."/>
            <person name="Pachon D.M.R."/>
            <person name="Bonatelli M.L."/>
            <person name="Correr F.H."/>
            <person name="Franceschini L.M."/>
            <person name="Leite T.F."/>
            <person name="Margarido G.R.A."/>
            <person name="Almeida C.A."/>
            <person name="Ferrarezi J.A."/>
            <person name="Labate C.A."/>
        </authorList>
    </citation>
    <scope>NUCLEOTIDE SEQUENCE</scope>
    <source>
        <strain evidence="5">MF-1</strain>
    </source>
</reference>
<sequence>MQKEYSALHEEFLSSKTKGPGEFFRSINKVRICCHHHIMLNTMADPDLEDHEGRGNQDNSSTITQTIVSVETCIMSSKIAHLLKSVLRQKRSNCGPCKLVVYSQLTQFLDLIGIVLAHHSILSECIDGTITARGQEKALEKFFNNPEFEVLISSIAAAGTGLRITCTNIVY</sequence>
<dbReference type="GO" id="GO:0005634">
    <property type="term" value="C:nucleus"/>
    <property type="evidence" value="ECO:0007669"/>
    <property type="project" value="TreeGrafter"/>
</dbReference>
<dbReference type="OrthoDB" id="2505291at2759"/>
<dbReference type="Gene3D" id="3.40.50.300">
    <property type="entry name" value="P-loop containing nucleotide triphosphate hydrolases"/>
    <property type="match status" value="1"/>
</dbReference>
<dbReference type="InterPro" id="IPR027417">
    <property type="entry name" value="P-loop_NTPase"/>
</dbReference>
<dbReference type="GO" id="GO:0016787">
    <property type="term" value="F:hydrolase activity"/>
    <property type="evidence" value="ECO:0007669"/>
    <property type="project" value="UniProtKB-KW"/>
</dbReference>
<comment type="caution">
    <text evidence="5">The sequence shown here is derived from an EMBL/GenBank/DDBJ whole genome shotgun (WGS) entry which is preliminary data.</text>
</comment>
<protein>
    <recommendedName>
        <fullName evidence="4">Helicase C-terminal domain-containing protein</fullName>
    </recommendedName>
</protein>
<dbReference type="GO" id="GO:0005524">
    <property type="term" value="F:ATP binding"/>
    <property type="evidence" value="ECO:0007669"/>
    <property type="project" value="UniProtKB-KW"/>
</dbReference>
<evidence type="ECO:0000256" key="1">
    <source>
        <dbReference type="ARBA" id="ARBA00022741"/>
    </source>
</evidence>
<evidence type="ECO:0000313" key="6">
    <source>
        <dbReference type="Proteomes" id="UP000765509"/>
    </source>
</evidence>
<keyword evidence="2" id="KW-0378">Hydrolase</keyword>